<feature type="region of interest" description="Disordered" evidence="2">
    <location>
        <begin position="100"/>
        <end position="144"/>
    </location>
</feature>
<reference evidence="4" key="1">
    <citation type="journal article" date="2020" name="Stud. Mycol.">
        <title>101 Dothideomycetes genomes: a test case for predicting lifestyles and emergence of pathogens.</title>
        <authorList>
            <person name="Haridas S."/>
            <person name="Albert R."/>
            <person name="Binder M."/>
            <person name="Bloem J."/>
            <person name="Labutti K."/>
            <person name="Salamov A."/>
            <person name="Andreopoulos B."/>
            <person name="Baker S."/>
            <person name="Barry K."/>
            <person name="Bills G."/>
            <person name="Bluhm B."/>
            <person name="Cannon C."/>
            <person name="Castanera R."/>
            <person name="Culley D."/>
            <person name="Daum C."/>
            <person name="Ezra D."/>
            <person name="Gonzalez J."/>
            <person name="Henrissat B."/>
            <person name="Kuo A."/>
            <person name="Liang C."/>
            <person name="Lipzen A."/>
            <person name="Lutzoni F."/>
            <person name="Magnuson J."/>
            <person name="Mondo S."/>
            <person name="Nolan M."/>
            <person name="Ohm R."/>
            <person name="Pangilinan J."/>
            <person name="Park H.-J."/>
            <person name="Ramirez L."/>
            <person name="Alfaro M."/>
            <person name="Sun H."/>
            <person name="Tritt A."/>
            <person name="Yoshinaga Y."/>
            <person name="Zwiers L.-H."/>
            <person name="Turgeon B."/>
            <person name="Goodwin S."/>
            <person name="Spatafora J."/>
            <person name="Crous P."/>
            <person name="Grigoriev I."/>
        </authorList>
    </citation>
    <scope>NUCLEOTIDE SEQUENCE</scope>
    <source>
        <strain evidence="4">CBS 207.26</strain>
    </source>
</reference>
<dbReference type="GO" id="GO:0005634">
    <property type="term" value="C:nucleus"/>
    <property type="evidence" value="ECO:0007669"/>
    <property type="project" value="TreeGrafter"/>
</dbReference>
<dbReference type="GO" id="GO:0000981">
    <property type="term" value="F:DNA-binding transcription factor activity, RNA polymerase II-specific"/>
    <property type="evidence" value="ECO:0007669"/>
    <property type="project" value="InterPro"/>
</dbReference>
<dbReference type="Pfam" id="PF00172">
    <property type="entry name" value="Zn_clus"/>
    <property type="match status" value="1"/>
</dbReference>
<organism evidence="4 5">
    <name type="scientific">Zopfia rhizophila CBS 207.26</name>
    <dbReference type="NCBI Taxonomy" id="1314779"/>
    <lineage>
        <taxon>Eukaryota</taxon>
        <taxon>Fungi</taxon>
        <taxon>Dikarya</taxon>
        <taxon>Ascomycota</taxon>
        <taxon>Pezizomycotina</taxon>
        <taxon>Dothideomycetes</taxon>
        <taxon>Dothideomycetes incertae sedis</taxon>
        <taxon>Zopfiaceae</taxon>
        <taxon>Zopfia</taxon>
    </lineage>
</organism>
<evidence type="ECO:0000256" key="2">
    <source>
        <dbReference type="SAM" id="MobiDB-lite"/>
    </source>
</evidence>
<dbReference type="SUPFAM" id="SSF57701">
    <property type="entry name" value="Zn2/Cys6 DNA-binding domain"/>
    <property type="match status" value="1"/>
</dbReference>
<dbReference type="InterPro" id="IPR001138">
    <property type="entry name" value="Zn2Cys6_DnaBD"/>
</dbReference>
<dbReference type="PANTHER" id="PTHR37534:SF9">
    <property type="entry name" value="ZN(II)2CYS6 TRANSCRIPTION FACTOR (EUROFUNG)"/>
    <property type="match status" value="1"/>
</dbReference>
<dbReference type="GO" id="GO:0008270">
    <property type="term" value="F:zinc ion binding"/>
    <property type="evidence" value="ECO:0007669"/>
    <property type="project" value="InterPro"/>
</dbReference>
<dbReference type="InterPro" id="IPR036864">
    <property type="entry name" value="Zn2-C6_fun-type_DNA-bd_sf"/>
</dbReference>
<sequence length="541" mass="60042">MEAAEQTEGPDSPPQTRPKRSRTGCLTCRTRRRKCDEGKPKCQNCISKGFECRYAEAFQFLGRNNFTPEVPSSTKYTKLRVSGFIFVDIGGFISDEANKEEHAQVNDNENEQVEAPKTPALPQTSPPAQAEAGPPPPRSPPADNYEFALHGLLALGSGNAGVANVGFNLSPRTVPADSLSSNTLQDEMTQPSIAQAEPEGGEQTAGLLAETQATRDWQLANAIDLPQERVLELLRHYRYEVAPWVDICDMNQSFGCGVLQMSTESRSIRSGLLALADASLISQELNLGSGTTRMAIFANTYPQQDLESNLIRKSILEALATARRAVVDLSGFWMKEASKNSVLEELLPEANNLSLISSIYWFLVRLELSAGLANGTPIQIPLPYPATLPRPRSFEINSDTIFQYANRAVALCADAVMFCQGDNDIWSEQRYGNSRIETWNALIRGFDDWYSDRPQDFQAIIELYPRDGRHSEHEFPILVFASGAAILANQLYHTGMLLLLQNKPRFATIMANLEAIQRLTGWNLAHNLNSLTEEWRLAEGW</sequence>
<dbReference type="AlphaFoldDB" id="A0A6A6E3S7"/>
<feature type="domain" description="Zn(2)-C6 fungal-type" evidence="3">
    <location>
        <begin position="24"/>
        <end position="54"/>
    </location>
</feature>
<dbReference type="PROSITE" id="PS00463">
    <property type="entry name" value="ZN2_CY6_FUNGAL_1"/>
    <property type="match status" value="1"/>
</dbReference>
<dbReference type="Gene3D" id="4.10.240.10">
    <property type="entry name" value="Zn(2)-C6 fungal-type DNA-binding domain"/>
    <property type="match status" value="1"/>
</dbReference>
<dbReference type="GO" id="GO:0045944">
    <property type="term" value="P:positive regulation of transcription by RNA polymerase II"/>
    <property type="evidence" value="ECO:0007669"/>
    <property type="project" value="TreeGrafter"/>
</dbReference>
<name>A0A6A6E3S7_9PEZI</name>
<dbReference type="GO" id="GO:0000976">
    <property type="term" value="F:transcription cis-regulatory region binding"/>
    <property type="evidence" value="ECO:0007669"/>
    <property type="project" value="TreeGrafter"/>
</dbReference>
<dbReference type="CDD" id="cd00067">
    <property type="entry name" value="GAL4"/>
    <property type="match status" value="1"/>
</dbReference>
<evidence type="ECO:0000313" key="4">
    <source>
        <dbReference type="EMBL" id="KAF2186577.1"/>
    </source>
</evidence>
<keyword evidence="5" id="KW-1185">Reference proteome</keyword>
<evidence type="ECO:0000313" key="5">
    <source>
        <dbReference type="Proteomes" id="UP000800200"/>
    </source>
</evidence>
<dbReference type="Proteomes" id="UP000800200">
    <property type="component" value="Unassembled WGS sequence"/>
</dbReference>
<feature type="region of interest" description="Disordered" evidence="2">
    <location>
        <begin position="1"/>
        <end position="23"/>
    </location>
</feature>
<gene>
    <name evidence="4" type="ORF">K469DRAFT_572399</name>
</gene>
<proteinExistence type="predicted"/>
<dbReference type="PROSITE" id="PS50048">
    <property type="entry name" value="ZN2_CY6_FUNGAL_2"/>
    <property type="match status" value="1"/>
</dbReference>
<evidence type="ECO:0000259" key="3">
    <source>
        <dbReference type="PROSITE" id="PS50048"/>
    </source>
</evidence>
<accession>A0A6A6E3S7</accession>
<dbReference type="OrthoDB" id="4475584at2759"/>
<dbReference type="EMBL" id="ML994629">
    <property type="protein sequence ID" value="KAF2186577.1"/>
    <property type="molecule type" value="Genomic_DNA"/>
</dbReference>
<protein>
    <recommendedName>
        <fullName evidence="3">Zn(2)-C6 fungal-type domain-containing protein</fullName>
    </recommendedName>
</protein>
<dbReference type="SMART" id="SM00066">
    <property type="entry name" value="GAL4"/>
    <property type="match status" value="1"/>
</dbReference>
<keyword evidence="1" id="KW-0539">Nucleus</keyword>
<evidence type="ECO:0000256" key="1">
    <source>
        <dbReference type="ARBA" id="ARBA00023242"/>
    </source>
</evidence>
<dbReference type="PANTHER" id="PTHR37534">
    <property type="entry name" value="TRANSCRIPTIONAL ACTIVATOR PROTEIN UGA3"/>
    <property type="match status" value="1"/>
</dbReference>